<evidence type="ECO:0000256" key="1">
    <source>
        <dbReference type="ARBA" id="ARBA00004141"/>
    </source>
</evidence>
<feature type="transmembrane region" description="Helical" evidence="6">
    <location>
        <begin position="99"/>
        <end position="115"/>
    </location>
</feature>
<gene>
    <name evidence="8" type="ORF">ACFPEL_28835</name>
</gene>
<keyword evidence="3 6" id="KW-1133">Transmembrane helix</keyword>
<feature type="transmembrane region" description="Helical" evidence="6">
    <location>
        <begin position="66"/>
        <end position="87"/>
    </location>
</feature>
<dbReference type="RefSeq" id="WP_274189162.1">
    <property type="nucleotide sequence ID" value="NZ_BAABHN010000062.1"/>
</dbReference>
<feature type="transmembrane region" description="Helical" evidence="6">
    <location>
        <begin position="121"/>
        <end position="140"/>
    </location>
</feature>
<dbReference type="InterPro" id="IPR004837">
    <property type="entry name" value="NaCa_Exmemb"/>
</dbReference>
<keyword evidence="2 6" id="KW-0812">Transmembrane</keyword>
<organism evidence="8 9">
    <name type="scientific">Actinomycetospora chibensis</name>
    <dbReference type="NCBI Taxonomy" id="663606"/>
    <lineage>
        <taxon>Bacteria</taxon>
        <taxon>Bacillati</taxon>
        <taxon>Actinomycetota</taxon>
        <taxon>Actinomycetes</taxon>
        <taxon>Pseudonocardiales</taxon>
        <taxon>Pseudonocardiaceae</taxon>
        <taxon>Actinomycetospora</taxon>
    </lineage>
</organism>
<protein>
    <submittedName>
        <fullName evidence="8">Sodium:calcium antiporter</fullName>
    </submittedName>
</protein>
<feature type="transmembrane region" description="Helical" evidence="6">
    <location>
        <begin position="329"/>
        <end position="348"/>
    </location>
</feature>
<dbReference type="Gene3D" id="1.20.1420.30">
    <property type="entry name" value="NCX, central ion-binding region"/>
    <property type="match status" value="2"/>
</dbReference>
<comment type="subcellular location">
    <subcellularLocation>
        <location evidence="1">Membrane</location>
        <topology evidence="1">Multi-pass membrane protein</topology>
    </subcellularLocation>
</comment>
<feature type="domain" description="Sodium/calcium exchanger membrane region" evidence="7">
    <location>
        <begin position="4"/>
        <end position="138"/>
    </location>
</feature>
<proteinExistence type="predicted"/>
<sequence length="382" mass="39408">MIPILQFVLGIAVLVYSAEKLIGYLVGVSSRWAISLFLIAVVFTGIEFDDLAFGIVLNLEDLSEVALGTVVGTTTAMTGIVLALAAIIAPTPVDVPKDYLVLFVLAPIIMFALALTGALTVLTGVVLLLLFVAFVGWVAYREYSARRPVWRNAEVYEQLEKAGVTAGGGTATLTREGGGGDGPSAGTDGSGTGTGTGGGTGPGGHGGFELPADLRIDQGFLKARQTSPVGTVVLAVLALVGLVVGAVVAGAGTEGILDEFAIEGTVFGVTIATLALSLEDIFLTVEPARRGAPEIGIANVIGSVVFSVTGKLGIILLVGGAITIDDDTLAWHMPVLLVMTVIAAVFLATGRLRRWHGMVLLGLYIAYFVISLVIFGEVPVDD</sequence>
<evidence type="ECO:0000256" key="4">
    <source>
        <dbReference type="ARBA" id="ARBA00023136"/>
    </source>
</evidence>
<evidence type="ECO:0000313" key="9">
    <source>
        <dbReference type="Proteomes" id="UP001595909"/>
    </source>
</evidence>
<dbReference type="EMBL" id="JBHSIM010000062">
    <property type="protein sequence ID" value="MFC4836443.1"/>
    <property type="molecule type" value="Genomic_DNA"/>
</dbReference>
<feature type="domain" description="Sodium/calcium exchanger membrane region" evidence="7">
    <location>
        <begin position="232"/>
        <end position="372"/>
    </location>
</feature>
<name>A0ABV9RT62_9PSEU</name>
<reference evidence="9" key="1">
    <citation type="journal article" date="2019" name="Int. J. Syst. Evol. Microbiol.">
        <title>The Global Catalogue of Microorganisms (GCM) 10K type strain sequencing project: providing services to taxonomists for standard genome sequencing and annotation.</title>
        <authorList>
            <consortium name="The Broad Institute Genomics Platform"/>
            <consortium name="The Broad Institute Genome Sequencing Center for Infectious Disease"/>
            <person name="Wu L."/>
            <person name="Ma J."/>
        </authorList>
    </citation>
    <scope>NUCLEOTIDE SEQUENCE [LARGE SCALE GENOMIC DNA]</scope>
    <source>
        <strain evidence="9">CCUG 50347</strain>
    </source>
</reference>
<dbReference type="Proteomes" id="UP001595909">
    <property type="component" value="Unassembled WGS sequence"/>
</dbReference>
<keyword evidence="4 6" id="KW-0472">Membrane</keyword>
<feature type="transmembrane region" description="Helical" evidence="6">
    <location>
        <begin position="21"/>
        <end position="46"/>
    </location>
</feature>
<comment type="caution">
    <text evidence="8">The sequence shown here is derived from an EMBL/GenBank/DDBJ whole genome shotgun (WGS) entry which is preliminary data.</text>
</comment>
<evidence type="ECO:0000256" key="6">
    <source>
        <dbReference type="SAM" id="Phobius"/>
    </source>
</evidence>
<evidence type="ECO:0000256" key="5">
    <source>
        <dbReference type="SAM" id="MobiDB-lite"/>
    </source>
</evidence>
<dbReference type="PANTHER" id="PTHR10846">
    <property type="entry name" value="SODIUM/POTASSIUM/CALCIUM EXCHANGER"/>
    <property type="match status" value="1"/>
</dbReference>
<dbReference type="InterPro" id="IPR044880">
    <property type="entry name" value="NCX_ion-bd_dom_sf"/>
</dbReference>
<evidence type="ECO:0000313" key="8">
    <source>
        <dbReference type="EMBL" id="MFC4836443.1"/>
    </source>
</evidence>
<feature type="transmembrane region" description="Helical" evidence="6">
    <location>
        <begin position="264"/>
        <end position="285"/>
    </location>
</feature>
<feature type="transmembrane region" description="Helical" evidence="6">
    <location>
        <begin position="297"/>
        <end position="323"/>
    </location>
</feature>
<evidence type="ECO:0000256" key="2">
    <source>
        <dbReference type="ARBA" id="ARBA00022692"/>
    </source>
</evidence>
<dbReference type="InterPro" id="IPR004481">
    <property type="entry name" value="K/Na/Ca-exchanger"/>
</dbReference>
<evidence type="ECO:0000256" key="3">
    <source>
        <dbReference type="ARBA" id="ARBA00022989"/>
    </source>
</evidence>
<dbReference type="Pfam" id="PF01699">
    <property type="entry name" value="Na_Ca_ex"/>
    <property type="match status" value="2"/>
</dbReference>
<evidence type="ECO:0000259" key="7">
    <source>
        <dbReference type="Pfam" id="PF01699"/>
    </source>
</evidence>
<feature type="transmembrane region" description="Helical" evidence="6">
    <location>
        <begin position="355"/>
        <end position="376"/>
    </location>
</feature>
<feature type="transmembrane region" description="Helical" evidence="6">
    <location>
        <begin position="229"/>
        <end position="252"/>
    </location>
</feature>
<accession>A0ABV9RT62</accession>
<keyword evidence="9" id="KW-1185">Reference proteome</keyword>
<dbReference type="PANTHER" id="PTHR10846:SF8">
    <property type="entry name" value="INNER MEMBRANE PROTEIN YRBG"/>
    <property type="match status" value="1"/>
</dbReference>
<feature type="region of interest" description="Disordered" evidence="5">
    <location>
        <begin position="167"/>
        <end position="204"/>
    </location>
</feature>